<proteinExistence type="predicted"/>
<organism evidence="3 4">
    <name type="scientific">Aliivibrio finisterrensis</name>
    <dbReference type="NCBI Taxonomy" id="511998"/>
    <lineage>
        <taxon>Bacteria</taxon>
        <taxon>Pseudomonadati</taxon>
        <taxon>Pseudomonadota</taxon>
        <taxon>Gammaproteobacteria</taxon>
        <taxon>Vibrionales</taxon>
        <taxon>Vibrionaceae</taxon>
        <taxon>Aliivibrio</taxon>
    </lineage>
</organism>
<sequence>MNNKILNIHTNAYEKWKSQTQDTFEFSVLVCSAVPTLKRNIQLFEKGVIDTMTKADHYASKEEVSSERQTQMNTELKARAVGYKQKLAKYTLLSNFSFFESYIHDVIYEFIDSHGGKEQLLSNAKQKTLENDNREIEKLRRKIRRANKVRSYQQYVSASNKLDGLGYRFPSEQFSTYGIKMLIERLSNLRSVEIPDLLSDGFSLDLTDQEISDFHGIRDIRNKIAHGDPVELDLRGVANKCLIIREIVKKVDQHLLRYFFISETFPKGAEKI</sequence>
<evidence type="ECO:0000256" key="1">
    <source>
        <dbReference type="SAM" id="Coils"/>
    </source>
</evidence>
<dbReference type="Proteomes" id="UP000293465">
    <property type="component" value="Unassembled WGS sequence"/>
</dbReference>
<dbReference type="EMBL" id="SEZJ01000026">
    <property type="protein sequence ID" value="RYU42123.1"/>
    <property type="molecule type" value="Genomic_DNA"/>
</dbReference>
<comment type="caution">
    <text evidence="3">The sequence shown here is derived from an EMBL/GenBank/DDBJ whole genome shotgun (WGS) entry which is preliminary data.</text>
</comment>
<dbReference type="RefSeq" id="WP_130088313.1">
    <property type="nucleotide sequence ID" value="NZ_SEZJ01000026.1"/>
</dbReference>
<evidence type="ECO:0000313" key="4">
    <source>
        <dbReference type="Proteomes" id="UP000293465"/>
    </source>
</evidence>
<keyword evidence="1" id="KW-0175">Coiled coil</keyword>
<evidence type="ECO:0000313" key="3">
    <source>
        <dbReference type="EMBL" id="RYU42123.1"/>
    </source>
</evidence>
<reference evidence="3 4" key="1">
    <citation type="submission" date="2019-02" db="EMBL/GenBank/DDBJ databases">
        <title>Genome sequences of Aliivibrio finisterrensis strains from farmed Atlantic salmon.</title>
        <authorList>
            <person name="Bowman J.P."/>
        </authorList>
    </citation>
    <scope>NUCLEOTIDE SEQUENCE [LARGE SCALE GENOMIC DNA]</scope>
    <source>
        <strain evidence="3 4">A32</strain>
    </source>
</reference>
<evidence type="ECO:0000259" key="2">
    <source>
        <dbReference type="Pfam" id="PF18735"/>
    </source>
</evidence>
<dbReference type="GeneID" id="56277018"/>
<dbReference type="AlphaFoldDB" id="A0A4Q5KAN3"/>
<dbReference type="InterPro" id="IPR041519">
    <property type="entry name" value="HEPN_RiboL-PSP"/>
</dbReference>
<feature type="domain" description="RiboL-PSP-HEPN" evidence="2">
    <location>
        <begin position="80"/>
        <end position="255"/>
    </location>
</feature>
<feature type="coiled-coil region" evidence="1">
    <location>
        <begin position="122"/>
        <end position="149"/>
    </location>
</feature>
<name>A0A4Q5KAN3_9GAMM</name>
<protein>
    <recommendedName>
        <fullName evidence="2">RiboL-PSP-HEPN domain-containing protein</fullName>
    </recommendedName>
</protein>
<accession>A0A4Q5KAN3</accession>
<dbReference type="Pfam" id="PF18735">
    <property type="entry name" value="HEPN_RiboL-PSP"/>
    <property type="match status" value="1"/>
</dbReference>
<gene>
    <name evidence="3" type="ORF">ERW49_18280</name>
</gene>
<dbReference type="OrthoDB" id="1425281at2"/>